<evidence type="ECO:0000256" key="1">
    <source>
        <dbReference type="SAM" id="SignalP"/>
    </source>
</evidence>
<keyword evidence="1" id="KW-0732">Signal</keyword>
<keyword evidence="3" id="KW-1185">Reference proteome</keyword>
<reference evidence="2 3" key="1">
    <citation type="submission" date="2018-05" db="EMBL/GenBank/DDBJ databases">
        <title>Genomic Encyclopedia of Type Strains, Phase IV (KMG-IV): sequencing the most valuable type-strain genomes for metagenomic binning, comparative biology and taxonomic classification.</title>
        <authorList>
            <person name="Goeker M."/>
        </authorList>
    </citation>
    <scope>NUCLEOTIDE SEQUENCE [LARGE SCALE GENOMIC DNA]</scope>
    <source>
        <strain evidence="2 3">DSM 6462</strain>
    </source>
</reference>
<evidence type="ECO:0008006" key="4">
    <source>
        <dbReference type="Google" id="ProtNLM"/>
    </source>
</evidence>
<name>A0A2V3U127_9HYPH</name>
<evidence type="ECO:0000313" key="3">
    <source>
        <dbReference type="Proteomes" id="UP000248021"/>
    </source>
</evidence>
<proteinExistence type="predicted"/>
<feature type="chain" id="PRO_5015965774" description="Lipoprotein" evidence="1">
    <location>
        <begin position="20"/>
        <end position="92"/>
    </location>
</feature>
<dbReference type="Proteomes" id="UP000248021">
    <property type="component" value="Unassembled WGS sequence"/>
</dbReference>
<dbReference type="PROSITE" id="PS51257">
    <property type="entry name" value="PROKAR_LIPOPROTEIN"/>
    <property type="match status" value="1"/>
</dbReference>
<comment type="caution">
    <text evidence="2">The sequence shown here is derived from an EMBL/GenBank/DDBJ whole genome shotgun (WGS) entry which is preliminary data.</text>
</comment>
<gene>
    <name evidence="2" type="ORF">C7450_11062</name>
</gene>
<feature type="signal peptide" evidence="1">
    <location>
        <begin position="1"/>
        <end position="19"/>
    </location>
</feature>
<dbReference type="AlphaFoldDB" id="A0A2V3U127"/>
<sequence length="92" mass="9140">MSKHLIFAIACGLALSACAPQRPSPVVDASSAKQITRNGATLTLPDGTTVTPDASGGFALPNGAYVSRDAGGGLLLPNGVRCVPNATGYACP</sequence>
<organism evidence="2 3">
    <name type="scientific">Chelatococcus asaccharovorans</name>
    <dbReference type="NCBI Taxonomy" id="28210"/>
    <lineage>
        <taxon>Bacteria</taxon>
        <taxon>Pseudomonadati</taxon>
        <taxon>Pseudomonadota</taxon>
        <taxon>Alphaproteobacteria</taxon>
        <taxon>Hyphomicrobiales</taxon>
        <taxon>Chelatococcaceae</taxon>
        <taxon>Chelatococcus</taxon>
    </lineage>
</organism>
<protein>
    <recommendedName>
        <fullName evidence="4">Lipoprotein</fullName>
    </recommendedName>
</protein>
<evidence type="ECO:0000313" key="2">
    <source>
        <dbReference type="EMBL" id="PXW55123.1"/>
    </source>
</evidence>
<accession>A0A2V3U127</accession>
<dbReference type="EMBL" id="QJJK01000010">
    <property type="protein sequence ID" value="PXW55123.1"/>
    <property type="molecule type" value="Genomic_DNA"/>
</dbReference>